<dbReference type="EMBL" id="CP042997">
    <property type="protein sequence ID" value="QEH38941.1"/>
    <property type="molecule type" value="Genomic_DNA"/>
</dbReference>
<gene>
    <name evidence="2" type="ORF">OJF2_75510</name>
</gene>
<feature type="region of interest" description="Disordered" evidence="1">
    <location>
        <begin position="53"/>
        <end position="82"/>
    </location>
</feature>
<dbReference type="AlphaFoldDB" id="A0A5B9WG12"/>
<dbReference type="KEGG" id="agv:OJF2_75510"/>
<dbReference type="RefSeq" id="WP_148598320.1">
    <property type="nucleotide sequence ID" value="NZ_CP042997.1"/>
</dbReference>
<proteinExistence type="predicted"/>
<evidence type="ECO:0000256" key="1">
    <source>
        <dbReference type="SAM" id="MobiDB-lite"/>
    </source>
</evidence>
<reference evidence="2 3" key="1">
    <citation type="submission" date="2019-08" db="EMBL/GenBank/DDBJ databases">
        <title>Deep-cultivation of Planctomycetes and their phenomic and genomic characterization uncovers novel biology.</title>
        <authorList>
            <person name="Wiegand S."/>
            <person name="Jogler M."/>
            <person name="Boedeker C."/>
            <person name="Pinto D."/>
            <person name="Vollmers J."/>
            <person name="Rivas-Marin E."/>
            <person name="Kohn T."/>
            <person name="Peeters S.H."/>
            <person name="Heuer A."/>
            <person name="Rast P."/>
            <person name="Oberbeckmann S."/>
            <person name="Bunk B."/>
            <person name="Jeske O."/>
            <person name="Meyerdierks A."/>
            <person name="Storesund J.E."/>
            <person name="Kallscheuer N."/>
            <person name="Luecker S."/>
            <person name="Lage O.M."/>
            <person name="Pohl T."/>
            <person name="Merkel B.J."/>
            <person name="Hornburger P."/>
            <person name="Mueller R.-W."/>
            <person name="Bruemmer F."/>
            <person name="Labrenz M."/>
            <person name="Spormann A.M."/>
            <person name="Op den Camp H."/>
            <person name="Overmann J."/>
            <person name="Amann R."/>
            <person name="Jetten M.S.M."/>
            <person name="Mascher T."/>
            <person name="Medema M.H."/>
            <person name="Devos D.P."/>
            <person name="Kaster A.-K."/>
            <person name="Ovreas L."/>
            <person name="Rohde M."/>
            <person name="Galperin M.Y."/>
            <person name="Jogler C."/>
        </authorList>
    </citation>
    <scope>NUCLEOTIDE SEQUENCE [LARGE SCALE GENOMIC DNA]</scope>
    <source>
        <strain evidence="2 3">OJF2</strain>
    </source>
</reference>
<dbReference type="InterPro" id="IPR025132">
    <property type="entry name" value="DUF4058"/>
</dbReference>
<name>A0A5B9WG12_9BACT</name>
<evidence type="ECO:0000313" key="3">
    <source>
        <dbReference type="Proteomes" id="UP000324233"/>
    </source>
</evidence>
<protein>
    <recommendedName>
        <fullName evidence="4">DUF4058 domain-containing protein</fullName>
    </recommendedName>
</protein>
<sequence>MPSPFPGMNPYLERDIAWHDFHERFLIVGAGVLGAQVRPHYVVRVDDHHFVHELPDEPRQAAGRADPSPLPTGHTPAPPGGGAAVLDAPAQVRVPVIDVVRESYLEILDRHSREVVTVVELLSPSNKRRRGADRAQYLVMRSRVLASASHLVEIDLLRGGEPMPGEDLPRCTYSVLVSRSEDRPAADYWPLGLADRLPVIPIPLRPPHSEASLDLQGLLDRVYDEAGYEYDIYDGPPTPPLTAEEAAWARPFLPADAE</sequence>
<accession>A0A5B9WG12</accession>
<dbReference type="Proteomes" id="UP000324233">
    <property type="component" value="Chromosome"/>
</dbReference>
<organism evidence="2 3">
    <name type="scientific">Aquisphaera giovannonii</name>
    <dbReference type="NCBI Taxonomy" id="406548"/>
    <lineage>
        <taxon>Bacteria</taxon>
        <taxon>Pseudomonadati</taxon>
        <taxon>Planctomycetota</taxon>
        <taxon>Planctomycetia</taxon>
        <taxon>Isosphaerales</taxon>
        <taxon>Isosphaeraceae</taxon>
        <taxon>Aquisphaera</taxon>
    </lineage>
</organism>
<keyword evidence="3" id="KW-1185">Reference proteome</keyword>
<evidence type="ECO:0008006" key="4">
    <source>
        <dbReference type="Google" id="ProtNLM"/>
    </source>
</evidence>
<dbReference type="Pfam" id="PF13267">
    <property type="entry name" value="DUF4058"/>
    <property type="match status" value="1"/>
</dbReference>
<dbReference type="OrthoDB" id="272536at2"/>
<evidence type="ECO:0000313" key="2">
    <source>
        <dbReference type="EMBL" id="QEH38941.1"/>
    </source>
</evidence>